<dbReference type="Pfam" id="PF17451">
    <property type="entry name" value="Glyco_hyd_101C"/>
    <property type="match status" value="1"/>
</dbReference>
<dbReference type="SUPFAM" id="SSF49785">
    <property type="entry name" value="Galactose-binding domain-like"/>
    <property type="match status" value="1"/>
</dbReference>
<keyword evidence="5" id="KW-1185">Reference proteome</keyword>
<dbReference type="EMBL" id="JAAKZV010000137">
    <property type="protein sequence ID" value="NGN67349.1"/>
    <property type="molecule type" value="Genomic_DNA"/>
</dbReference>
<dbReference type="GO" id="GO:0033926">
    <property type="term" value="F:endo-alpha-N-acetylgalactosaminidase activity"/>
    <property type="evidence" value="ECO:0007669"/>
    <property type="project" value="InterPro"/>
</dbReference>
<dbReference type="Pfam" id="PF21466">
    <property type="entry name" value="GH101_dom-5"/>
    <property type="match status" value="1"/>
</dbReference>
<dbReference type="RefSeq" id="WP_165240644.1">
    <property type="nucleotide sequence ID" value="NZ_JAAKZV010000137.1"/>
</dbReference>
<dbReference type="InterPro" id="IPR013783">
    <property type="entry name" value="Ig-like_fold"/>
</dbReference>
<evidence type="ECO:0000256" key="1">
    <source>
        <dbReference type="SAM" id="MobiDB-lite"/>
    </source>
</evidence>
<organism evidence="4 5">
    <name type="scientific">Streptomyces coryli</name>
    <dbReference type="NCBI Taxonomy" id="1128680"/>
    <lineage>
        <taxon>Bacteria</taxon>
        <taxon>Bacillati</taxon>
        <taxon>Actinomycetota</taxon>
        <taxon>Actinomycetes</taxon>
        <taxon>Kitasatosporales</taxon>
        <taxon>Streptomycetaceae</taxon>
        <taxon>Streptomyces</taxon>
    </lineage>
</organism>
<dbReference type="Pfam" id="PF17974">
    <property type="entry name" value="GalBD_like"/>
    <property type="match status" value="1"/>
</dbReference>
<dbReference type="Pfam" id="PF12905">
    <property type="entry name" value="Glyco_hydro_101"/>
    <property type="match status" value="1"/>
</dbReference>
<gene>
    <name evidence="4" type="ORF">G5C51_26025</name>
</gene>
<dbReference type="InterPro" id="IPR040502">
    <property type="entry name" value="GH101_dom-6"/>
</dbReference>
<dbReference type="Gene3D" id="2.60.40.10">
    <property type="entry name" value="Immunoglobulins"/>
    <property type="match status" value="1"/>
</dbReference>
<reference evidence="4 5" key="1">
    <citation type="submission" date="2020-02" db="EMBL/GenBank/DDBJ databases">
        <title>Whole-genome analyses of novel actinobacteria.</title>
        <authorList>
            <person name="Sahin N."/>
        </authorList>
    </citation>
    <scope>NUCLEOTIDE SEQUENCE [LARGE SCALE GENOMIC DNA]</scope>
    <source>
        <strain evidence="4 5">A7024</strain>
    </source>
</reference>
<dbReference type="InterPro" id="IPR035364">
    <property type="entry name" value="Beta_sandwich_GH101"/>
</dbReference>
<dbReference type="Gene3D" id="2.60.120.1060">
    <property type="entry name" value="NPCBM/NEW2 domain"/>
    <property type="match status" value="1"/>
</dbReference>
<dbReference type="Proteomes" id="UP000481583">
    <property type="component" value="Unassembled WGS sequence"/>
</dbReference>
<dbReference type="InterPro" id="IPR013222">
    <property type="entry name" value="Glyco_hyd_98_carb-bd"/>
</dbReference>
<accession>A0A6G4U532</accession>
<sequence>MSSHPRRRGLLGAAAAALALALAYGAVPAPAAAAPEPAPAAADAAEIGSAELSVRVAEDFPRVLTYTDRGSGATLNGSTAPVTAVTLNGKERAVATDFKGVEGATARYTLTFPELPDVALDASLSVAGRVTTFKVDAVRDTAGFRVGTIDIPGHDLISVGSDDEGAATAFTKLDPDSTRTADKFEKVTADTPAEDKPAGATYAIVNTGELAAAIESNSTYDKPSGATGGDDARFWHQARKSGDGVRVGVWSGQWTHRGDGAPEPERELPWAKVVVTPDANGDKEVDWQDGAVAFRAIGTRTKGAEQTADRVITHIPFNFASQATHPFLRTLDDVKRVSLATDGLGQMALLKGYASEGHDSAHPDFGGNINKRAGGLTDLNKLLKGGKKWGATFGVHVNETEAYPVAKSFSENLVDKTKPGWNWLDQSYYIDQRRDLNSGAMAKRFQQLRDETDPNLSQLYIDVYYTHGWIADRTLTEVQKQGWNVSTEWADKFERASLWSHWANDLDYGGKTNKGLNSQIIRFIRNGEKDVWNDDPILGQTSLVDFEGWTGENDYRAFTQNVWKRNLPAKFLQHYDITDWEKDEITFTGGVRGSSANGKREVYDGGAKVIDGDAYLLPWKSEGSKQQDKLYHWSEKGGSSTWQLTDAFAGADEFTVYKLTDNGRVADGTVRPKDGKVTLKAEPGQAYALYPDEAPGQANPEWGEGSPVKDPGFNDASLDAWETEGPVSSGTNKQGLRGITLGGEKEAAVEQRLTGLTPGARYSASAFVEVEPGKTRRTTIEAGGESVAVERSTAKNYVAADERHDSYYQRAKVHFTAPDSGTAKLRIAAAGGSAAKVGVDDVRVVKNDPAGKDGALVHEDFEAVDQGWGPFIKGDAGDSNDPRTHIAQKHAPYTQAGWNGKLVDDVLGGEESLKAHEENTGQVYRTAPWTVPFEKGHAYKVEFDYQNSHAGAYEWTTGYDTVAGGEPSGVTARKTPLPQQRDGSGHFSEKVVGGCGDVWTGLRKLDGAPEGADFVLDNFTVTDLGPTDERMACATLGVKSENGALEPGKANKVSATFANHEATAAKDVAAALDVPEGWKAEPVGDTSFASVDPGAKATATWNVTPPADAEYQAYTLTAKAAYQVGGEAREVTDSLAIRTLAPPPTADTWVSDTDWVTAENGWGPPEKDLANGEDGSGDGSPISIGGTTYEKGLGTHAPADIKYYLGGNCEKLTAEVGVDDAQKTAGSVQFSVLADGEKVAESPVLKAADAAHRLDADIAGAQYVQLVVGDGGDGNGNDHASWGAAKWVCG</sequence>
<dbReference type="GO" id="GO:0005975">
    <property type="term" value="P:carbohydrate metabolic process"/>
    <property type="evidence" value="ECO:0007669"/>
    <property type="project" value="UniProtKB-ARBA"/>
</dbReference>
<dbReference type="Gene3D" id="2.70.98.10">
    <property type="match status" value="1"/>
</dbReference>
<feature type="region of interest" description="Disordered" evidence="1">
    <location>
        <begin position="1159"/>
        <end position="1185"/>
    </location>
</feature>
<dbReference type="InterPro" id="IPR018905">
    <property type="entry name" value="A-galactase_NEW3"/>
</dbReference>
<evidence type="ECO:0000259" key="3">
    <source>
        <dbReference type="SMART" id="SM00776"/>
    </source>
</evidence>
<proteinExistence type="predicted"/>
<protein>
    <recommendedName>
        <fullName evidence="3">Glycosyl hydrolase family 98 putative carbohydrate-binding module domain-containing protein</fullName>
    </recommendedName>
</protein>
<dbReference type="InterPro" id="IPR049314">
    <property type="entry name" value="GH101_dom-5"/>
</dbReference>
<dbReference type="InterPro" id="IPR040633">
    <property type="entry name" value="Gal_mutarotas_3"/>
</dbReference>
<dbReference type="CDD" id="cd14244">
    <property type="entry name" value="GH_101_like"/>
    <property type="match status" value="1"/>
</dbReference>
<dbReference type="Pfam" id="PF18080">
    <property type="entry name" value="Gal_mutarotas_3"/>
    <property type="match status" value="1"/>
</dbReference>
<dbReference type="Pfam" id="PF10633">
    <property type="entry name" value="NPCBM_assoc"/>
    <property type="match status" value="1"/>
</dbReference>
<dbReference type="InterPro" id="IPR014718">
    <property type="entry name" value="GH-type_carb-bd"/>
</dbReference>
<evidence type="ECO:0000313" key="4">
    <source>
        <dbReference type="EMBL" id="NGN67349.1"/>
    </source>
</evidence>
<keyword evidence="2" id="KW-0732">Signal</keyword>
<comment type="caution">
    <text evidence="4">The sequence shown here is derived from an EMBL/GenBank/DDBJ whole genome shotgun (WGS) entry which is preliminary data.</text>
</comment>
<dbReference type="InterPro" id="IPR008979">
    <property type="entry name" value="Galactose-bd-like_sf"/>
</dbReference>
<dbReference type="Gene3D" id="2.60.120.260">
    <property type="entry name" value="Galactose-binding domain-like"/>
    <property type="match status" value="2"/>
</dbReference>
<dbReference type="PROSITE" id="PS51318">
    <property type="entry name" value="TAT"/>
    <property type="match status" value="1"/>
</dbReference>
<dbReference type="InterPro" id="IPR038637">
    <property type="entry name" value="NPCBM_sf"/>
</dbReference>
<dbReference type="Gene3D" id="3.20.20.80">
    <property type="entry name" value="Glycosidases"/>
    <property type="match status" value="1"/>
</dbReference>
<feature type="signal peptide" evidence="2">
    <location>
        <begin position="1"/>
        <end position="33"/>
    </location>
</feature>
<feature type="domain" description="Glycosyl hydrolase family 98 putative carbohydrate-binding module" evidence="3">
    <location>
        <begin position="1144"/>
        <end position="1289"/>
    </location>
</feature>
<dbReference type="SMART" id="SM00776">
    <property type="entry name" value="NPCBM"/>
    <property type="match status" value="1"/>
</dbReference>
<evidence type="ECO:0000256" key="2">
    <source>
        <dbReference type="SAM" id="SignalP"/>
    </source>
</evidence>
<dbReference type="Pfam" id="PF08305">
    <property type="entry name" value="NPCBM"/>
    <property type="match status" value="1"/>
</dbReference>
<dbReference type="InterPro" id="IPR006311">
    <property type="entry name" value="TAT_signal"/>
</dbReference>
<dbReference type="GO" id="GO:0030246">
    <property type="term" value="F:carbohydrate binding"/>
    <property type="evidence" value="ECO:0007669"/>
    <property type="project" value="InterPro"/>
</dbReference>
<evidence type="ECO:0000313" key="5">
    <source>
        <dbReference type="Proteomes" id="UP000481583"/>
    </source>
</evidence>
<name>A0A6G4U532_9ACTN</name>
<feature type="chain" id="PRO_5026019387" description="Glycosyl hydrolase family 98 putative carbohydrate-binding module domain-containing protein" evidence="2">
    <location>
        <begin position="34"/>
        <end position="1290"/>
    </location>
</feature>
<dbReference type="InterPro" id="IPR025706">
    <property type="entry name" value="Endoa_GalNAc"/>
</dbReference>